<comment type="caution">
    <text evidence="1">The sequence shown here is derived from an EMBL/GenBank/DDBJ whole genome shotgun (WGS) entry which is preliminary data.</text>
</comment>
<organism evidence="1 2">
    <name type="scientific">Larinioides sclopetarius</name>
    <dbReference type="NCBI Taxonomy" id="280406"/>
    <lineage>
        <taxon>Eukaryota</taxon>
        <taxon>Metazoa</taxon>
        <taxon>Ecdysozoa</taxon>
        <taxon>Arthropoda</taxon>
        <taxon>Chelicerata</taxon>
        <taxon>Arachnida</taxon>
        <taxon>Araneae</taxon>
        <taxon>Araneomorphae</taxon>
        <taxon>Entelegynae</taxon>
        <taxon>Araneoidea</taxon>
        <taxon>Araneidae</taxon>
        <taxon>Larinioides</taxon>
    </lineage>
</organism>
<name>A0AAV2AWE6_9ARAC</name>
<evidence type="ECO:0000313" key="1">
    <source>
        <dbReference type="EMBL" id="CAL1288370.1"/>
    </source>
</evidence>
<dbReference type="AlphaFoldDB" id="A0AAV2AWE6"/>
<dbReference type="Proteomes" id="UP001497382">
    <property type="component" value="Unassembled WGS sequence"/>
</dbReference>
<reference evidence="1 2" key="1">
    <citation type="submission" date="2024-04" db="EMBL/GenBank/DDBJ databases">
        <authorList>
            <person name="Rising A."/>
            <person name="Reimegard J."/>
            <person name="Sonavane S."/>
            <person name="Akerstrom W."/>
            <person name="Nylinder S."/>
            <person name="Hedman E."/>
            <person name="Kallberg Y."/>
        </authorList>
    </citation>
    <scope>NUCLEOTIDE SEQUENCE [LARGE SCALE GENOMIC DNA]</scope>
</reference>
<accession>A0AAV2AWE6</accession>
<evidence type="ECO:0000313" key="2">
    <source>
        <dbReference type="Proteomes" id="UP001497382"/>
    </source>
</evidence>
<protein>
    <submittedName>
        <fullName evidence="1">Uncharacterized protein</fullName>
    </submittedName>
</protein>
<sequence length="94" mass="10835">RAKEDLSTCKPCLFSSSWWPWWCALLHNGLTTIMDTMLATMATWLPIPMPITTMELTTQLSTTSGRNEQIYKVKEKKSRPKVPAFLLKLIDYNN</sequence>
<feature type="non-terminal residue" evidence="1">
    <location>
        <position position="1"/>
    </location>
</feature>
<gene>
    <name evidence="1" type="ORF">LARSCL_LOCUS15303</name>
</gene>
<dbReference type="EMBL" id="CAXIEN010000230">
    <property type="protein sequence ID" value="CAL1288370.1"/>
    <property type="molecule type" value="Genomic_DNA"/>
</dbReference>
<proteinExistence type="predicted"/>
<keyword evidence="2" id="KW-1185">Reference proteome</keyword>